<accession>A0A1E3LR18</accession>
<comment type="similarity">
    <text evidence="10">Belongs to the CcmE/CycJ family.</text>
</comment>
<dbReference type="SUPFAM" id="SSF82093">
    <property type="entry name" value="Heme chaperone CcmE"/>
    <property type="match status" value="1"/>
</dbReference>
<evidence type="ECO:0000256" key="5">
    <source>
        <dbReference type="ARBA" id="ARBA00022748"/>
    </source>
</evidence>
<feature type="binding site" description="axial binding residue" evidence="10 11">
    <location>
        <position position="127"/>
    </location>
    <ligand>
        <name>heme</name>
        <dbReference type="ChEBI" id="CHEBI:30413"/>
    </ligand>
    <ligandPart>
        <name>Fe</name>
        <dbReference type="ChEBI" id="CHEBI:18248"/>
    </ligandPart>
</feature>
<evidence type="ECO:0000256" key="11">
    <source>
        <dbReference type="PIRSR" id="PIRSR604329-50"/>
    </source>
</evidence>
<keyword evidence="5 10" id="KW-0201">Cytochrome c-type biogenesis</keyword>
<dbReference type="EMBL" id="MDDS01000081">
    <property type="protein sequence ID" value="ODP36211.1"/>
    <property type="molecule type" value="Genomic_DNA"/>
</dbReference>
<comment type="caution">
    <text evidence="13">The sequence shown here is derived from an EMBL/GenBank/DDBJ whole genome shotgun (WGS) entry which is preliminary data.</text>
</comment>
<dbReference type="Gene3D" id="2.40.50.140">
    <property type="entry name" value="Nucleic acid-binding proteins"/>
    <property type="match status" value="1"/>
</dbReference>
<sequence>MKRKHQRLFLGLAALGAIGGASGLALSALQDQAAFFYTPSDVATKSPLTDKAVRLGGMVEKGSIRHLSDGVTIAFVVTDNAAKVPVRFTGVAPDLFKEGSGVVAEGKFTDAGGFVADNLLAKHDERYMPPEIADKMAAAGAGTTAAGTK</sequence>
<dbReference type="STRING" id="1888892.BFL28_07325"/>
<feature type="topological domain" description="Extracellular" evidence="10">
    <location>
        <begin position="29"/>
        <end position="149"/>
    </location>
</feature>
<dbReference type="Proteomes" id="UP000094487">
    <property type="component" value="Unassembled WGS sequence"/>
</dbReference>
<dbReference type="PANTHER" id="PTHR34128:SF2">
    <property type="entry name" value="CYTOCHROME C-TYPE BIOGENESIS PROTEIN CCME HOMOLOG, MITOCHONDRIAL"/>
    <property type="match status" value="1"/>
</dbReference>
<dbReference type="RefSeq" id="WP_069322080.1">
    <property type="nucleotide sequence ID" value="NZ_MDDS01000081.1"/>
</dbReference>
<evidence type="ECO:0000256" key="10">
    <source>
        <dbReference type="HAMAP-Rule" id="MF_01959"/>
    </source>
</evidence>
<dbReference type="HAMAP" id="MF_01959">
    <property type="entry name" value="CcmE"/>
    <property type="match status" value="1"/>
</dbReference>
<dbReference type="InterPro" id="IPR012340">
    <property type="entry name" value="NA-bd_OB-fold"/>
</dbReference>
<evidence type="ECO:0000256" key="7">
    <source>
        <dbReference type="ARBA" id="ARBA00022989"/>
    </source>
</evidence>
<protein>
    <recommendedName>
        <fullName evidence="10">Cytochrome c-type biogenesis protein CcmE</fullName>
    </recommendedName>
    <alternativeName>
        <fullName evidence="10">Cytochrome c maturation protein E</fullName>
    </alternativeName>
    <alternativeName>
        <fullName evidence="10">Heme chaperone CcmE</fullName>
    </alternativeName>
</protein>
<gene>
    <name evidence="10" type="primary">ccmE</name>
    <name evidence="10" type="synonym">cycJ</name>
    <name evidence="13" type="ORF">BFL28_07325</name>
</gene>
<dbReference type="NCBIfam" id="NF009731">
    <property type="entry name" value="PRK13254.1-5"/>
    <property type="match status" value="1"/>
</dbReference>
<evidence type="ECO:0000256" key="4">
    <source>
        <dbReference type="ARBA" id="ARBA00022723"/>
    </source>
</evidence>
<evidence type="ECO:0000256" key="1">
    <source>
        <dbReference type="ARBA" id="ARBA00004370"/>
    </source>
</evidence>
<dbReference type="GO" id="GO:0005886">
    <property type="term" value="C:plasma membrane"/>
    <property type="evidence" value="ECO:0007669"/>
    <property type="project" value="UniProtKB-SubCell"/>
</dbReference>
<dbReference type="NCBIfam" id="NF009727">
    <property type="entry name" value="PRK13254.1-1"/>
    <property type="match status" value="1"/>
</dbReference>
<dbReference type="InterPro" id="IPR036127">
    <property type="entry name" value="CcmE-like_sf"/>
</dbReference>
<dbReference type="InterPro" id="IPR004329">
    <property type="entry name" value="CcmE"/>
</dbReference>
<keyword evidence="3 10" id="KW-0812">Transmembrane</keyword>
<keyword evidence="6 10" id="KW-0735">Signal-anchor</keyword>
<dbReference type="OrthoDB" id="9793584at2"/>
<dbReference type="GO" id="GO:0017003">
    <property type="term" value="P:protein-heme linkage"/>
    <property type="evidence" value="ECO:0007669"/>
    <property type="project" value="UniProtKB-UniRule"/>
</dbReference>
<comment type="subcellular location">
    <subcellularLocation>
        <location evidence="10">Cell membrane</location>
        <topology evidence="10">Single-pass type II membrane protein</topology>
    </subcellularLocation>
    <subcellularLocation>
        <location evidence="1">Membrane</location>
    </subcellularLocation>
</comment>
<dbReference type="GO" id="GO:0020037">
    <property type="term" value="F:heme binding"/>
    <property type="evidence" value="ECO:0007669"/>
    <property type="project" value="InterPro"/>
</dbReference>
<evidence type="ECO:0000256" key="9">
    <source>
        <dbReference type="ARBA" id="ARBA00023136"/>
    </source>
</evidence>
<keyword evidence="10" id="KW-1003">Cell membrane</keyword>
<feature type="topological domain" description="Cytoplasmic" evidence="10">
    <location>
        <begin position="1"/>
        <end position="7"/>
    </location>
</feature>
<dbReference type="GO" id="GO:0017004">
    <property type="term" value="P:cytochrome complex assembly"/>
    <property type="evidence" value="ECO:0007669"/>
    <property type="project" value="UniProtKB-KW"/>
</dbReference>
<dbReference type="GO" id="GO:0046872">
    <property type="term" value="F:metal ion binding"/>
    <property type="evidence" value="ECO:0007669"/>
    <property type="project" value="UniProtKB-KW"/>
</dbReference>
<keyword evidence="8 10" id="KW-0408">Iron</keyword>
<keyword evidence="9 10" id="KW-0472">Membrane</keyword>
<dbReference type="AlphaFoldDB" id="A0A1E3LR18"/>
<feature type="chain" id="PRO_5009132031" description="Cytochrome c-type biogenesis protein CcmE" evidence="12">
    <location>
        <begin position="28"/>
        <end position="149"/>
    </location>
</feature>
<evidence type="ECO:0000313" key="13">
    <source>
        <dbReference type="EMBL" id="ODP36211.1"/>
    </source>
</evidence>
<evidence type="ECO:0000256" key="12">
    <source>
        <dbReference type="SAM" id="SignalP"/>
    </source>
</evidence>
<keyword evidence="2 10" id="KW-0349">Heme</keyword>
<feature type="binding site" description="covalent" evidence="10 11">
    <location>
        <position position="123"/>
    </location>
    <ligand>
        <name>heme</name>
        <dbReference type="ChEBI" id="CHEBI:30413"/>
    </ligand>
</feature>
<feature type="signal peptide" evidence="12">
    <location>
        <begin position="1"/>
        <end position="27"/>
    </location>
</feature>
<keyword evidence="4 10" id="KW-0479">Metal-binding</keyword>
<evidence type="ECO:0000256" key="6">
    <source>
        <dbReference type="ARBA" id="ARBA00022968"/>
    </source>
</evidence>
<name>A0A1E3LR18_9SPHN</name>
<evidence type="ECO:0000256" key="8">
    <source>
        <dbReference type="ARBA" id="ARBA00023004"/>
    </source>
</evidence>
<organism evidence="13 14">
    <name type="scientific">Sphingomonas turrisvirgatae</name>
    <dbReference type="NCBI Taxonomy" id="1888892"/>
    <lineage>
        <taxon>Bacteria</taxon>
        <taxon>Pseudomonadati</taxon>
        <taxon>Pseudomonadota</taxon>
        <taxon>Alphaproteobacteria</taxon>
        <taxon>Sphingomonadales</taxon>
        <taxon>Sphingomonadaceae</taxon>
        <taxon>Sphingomonas</taxon>
    </lineage>
</organism>
<dbReference type="Pfam" id="PF03100">
    <property type="entry name" value="CcmE"/>
    <property type="match status" value="1"/>
</dbReference>
<keyword evidence="14" id="KW-1185">Reference proteome</keyword>
<evidence type="ECO:0000313" key="14">
    <source>
        <dbReference type="Proteomes" id="UP000094487"/>
    </source>
</evidence>
<evidence type="ECO:0000256" key="2">
    <source>
        <dbReference type="ARBA" id="ARBA00022617"/>
    </source>
</evidence>
<keyword evidence="12" id="KW-0732">Signal</keyword>
<dbReference type="PANTHER" id="PTHR34128">
    <property type="entry name" value="CYTOCHROME C-TYPE BIOGENESIS PROTEIN CCME HOMOLOG, MITOCHONDRIAL"/>
    <property type="match status" value="1"/>
</dbReference>
<keyword evidence="7 10" id="KW-1133">Transmembrane helix</keyword>
<proteinExistence type="inferred from homology"/>
<reference evidence="13 14" key="1">
    <citation type="submission" date="2016-08" db="EMBL/GenBank/DDBJ databases">
        <title>Draft genome of the agarase producing Sphingomonas sp. MCT13.</title>
        <authorList>
            <person name="D'Andrea M.M."/>
            <person name="Rossolini G.M."/>
            <person name="Thaller M.C."/>
        </authorList>
    </citation>
    <scope>NUCLEOTIDE SEQUENCE [LARGE SCALE GENOMIC DNA]</scope>
    <source>
        <strain evidence="13 14">MCT13</strain>
    </source>
</reference>
<comment type="function">
    <text evidence="10">Heme chaperone required for the biogenesis of c-type cytochromes. Transiently binds heme delivered by CcmC and transfers the heme to apo-cytochromes in a process facilitated by CcmF and CcmH.</text>
</comment>
<evidence type="ECO:0000256" key="3">
    <source>
        <dbReference type="ARBA" id="ARBA00022692"/>
    </source>
</evidence>